<reference evidence="1 2" key="1">
    <citation type="submission" date="2017-09" db="EMBL/GenBank/DDBJ databases">
        <title>Large-scale bioinformatics analysis of Bacillus genomes uncovers conserved roles of natural products in bacterial physiology.</title>
        <authorList>
            <consortium name="Agbiome Team Llc"/>
            <person name="Bleich R.M."/>
            <person name="Grubbs K.J."/>
            <person name="Santa Maria K.C."/>
            <person name="Allen S.E."/>
            <person name="Farag S."/>
            <person name="Shank E.A."/>
            <person name="Bowers A."/>
        </authorList>
    </citation>
    <scope>NUCLEOTIDE SEQUENCE [LARGE SCALE GENOMIC DNA]</scope>
    <source>
        <strain evidence="1 2">AFS010764</strain>
    </source>
</reference>
<protein>
    <submittedName>
        <fullName evidence="1">Uncharacterized protein</fullName>
    </submittedName>
</protein>
<dbReference type="EMBL" id="NUDL01000020">
    <property type="protein sequence ID" value="PEM57624.1"/>
    <property type="molecule type" value="Genomic_DNA"/>
</dbReference>
<gene>
    <name evidence="1" type="ORF">CN611_07370</name>
</gene>
<dbReference type="Proteomes" id="UP000220621">
    <property type="component" value="Unassembled WGS sequence"/>
</dbReference>
<dbReference type="RefSeq" id="WP_098102077.1">
    <property type="nucleotide sequence ID" value="NZ_NUDL01000020.1"/>
</dbReference>
<evidence type="ECO:0000313" key="2">
    <source>
        <dbReference type="Proteomes" id="UP000220621"/>
    </source>
</evidence>
<sequence>MNLERMMNTLGEFVETGRMSAHTKDELREIYGELKPAYEKQLQRDKSKEMGIQTHYNTSVEHIEKDATVCMNVFNSFAAKFGEVEDELKVLQAMQEDILHALEFLSDEEIDKPKLMDDLTVIRRQRRVAKDYLELSKPLHGIVTRYEGLKGDMKNAVNEIKKVKQYQSNRMYTPRKLTGLEEAFRKAEDKRDEK</sequence>
<evidence type="ECO:0000313" key="1">
    <source>
        <dbReference type="EMBL" id="PEM57624.1"/>
    </source>
</evidence>
<name>A0A2A8BSU4_9BACI</name>
<proteinExistence type="predicted"/>
<dbReference type="AlphaFoldDB" id="A0A2A8BSU4"/>
<accession>A0A2A8BSU4</accession>
<comment type="caution">
    <text evidence="1">The sequence shown here is derived from an EMBL/GenBank/DDBJ whole genome shotgun (WGS) entry which is preliminary data.</text>
</comment>
<organism evidence="1 2">
    <name type="scientific">Bacillus wiedmannii</name>
    <dbReference type="NCBI Taxonomy" id="1890302"/>
    <lineage>
        <taxon>Bacteria</taxon>
        <taxon>Bacillati</taxon>
        <taxon>Bacillota</taxon>
        <taxon>Bacilli</taxon>
        <taxon>Bacillales</taxon>
        <taxon>Bacillaceae</taxon>
        <taxon>Bacillus</taxon>
        <taxon>Bacillus cereus group</taxon>
    </lineage>
</organism>